<evidence type="ECO:0000256" key="1">
    <source>
        <dbReference type="ARBA" id="ARBA00007074"/>
    </source>
</evidence>
<dbReference type="InterPro" id="IPR038765">
    <property type="entry name" value="Papain-like_cys_pep_sf"/>
</dbReference>
<dbReference type="CDD" id="cd13399">
    <property type="entry name" value="Slt35-like"/>
    <property type="match status" value="1"/>
</dbReference>
<proteinExistence type="inferred from homology"/>
<name>A0ABR9P273_9ACTN</name>
<accession>A0ABR9P273</accession>
<sequence>MEGGSGGKLLACGCLVGPVLAMFCLLVLILMVVTVDTDADWETTGGSLDADAVPEEFAPWIEKAAEECEHEALSAPVLAAQLYQESRFDPDAVGPPVEVPERAGVHHAQGIAQFMSYTWPTWAVDADDNGEASPFDAPDAIMAQGDFMCSLMGQAADSGYDDDAVSLALAGYNAGWGAVEQHGGIPPYEETQNYVEIIMDKSEEFTDTSGEGLADPGVEIDADGDVAGAIQWAVAQEGTPYVYGGSCMNPQQETQGSPEGGWTGDDMRNQCDCSSLMQQAYAKIGVELPRVTFDQINVGQGVSPGDVQPGDLVFPHDGHVGMYIGDGKVVHAPQTGKDVEITEYTEGYWGAYGVRRVLTDG</sequence>
<evidence type="ECO:0000256" key="5">
    <source>
        <dbReference type="SAM" id="Phobius"/>
    </source>
</evidence>
<dbReference type="Gene3D" id="3.90.1720.10">
    <property type="entry name" value="endopeptidase domain like (from Nostoc punctiforme)"/>
    <property type="match status" value="1"/>
</dbReference>
<keyword evidence="2" id="KW-0645">Protease</keyword>
<dbReference type="SUPFAM" id="SSF53955">
    <property type="entry name" value="Lysozyme-like"/>
    <property type="match status" value="1"/>
</dbReference>
<keyword evidence="5" id="KW-0472">Membrane</keyword>
<keyword evidence="5" id="KW-0812">Transmembrane</keyword>
<protein>
    <submittedName>
        <fullName evidence="7">Bifunctional lytic transglycosylase/C40 family peptidase</fullName>
    </submittedName>
</protein>
<gene>
    <name evidence="7" type="ORF">IDM40_04370</name>
</gene>
<evidence type="ECO:0000256" key="3">
    <source>
        <dbReference type="ARBA" id="ARBA00022801"/>
    </source>
</evidence>
<evidence type="ECO:0000313" key="8">
    <source>
        <dbReference type="Proteomes" id="UP000806528"/>
    </source>
</evidence>
<keyword evidence="3" id="KW-0378">Hydrolase</keyword>
<dbReference type="InterPro" id="IPR008258">
    <property type="entry name" value="Transglycosylase_SLT_dom_1"/>
</dbReference>
<evidence type="ECO:0000313" key="7">
    <source>
        <dbReference type="EMBL" id="MBE2997947.1"/>
    </source>
</evidence>
<dbReference type="EMBL" id="JADBGI010000003">
    <property type="protein sequence ID" value="MBE2997947.1"/>
    <property type="molecule type" value="Genomic_DNA"/>
</dbReference>
<evidence type="ECO:0000256" key="4">
    <source>
        <dbReference type="ARBA" id="ARBA00022807"/>
    </source>
</evidence>
<reference evidence="7 8" key="1">
    <citation type="submission" date="2020-09" db="EMBL/GenBank/DDBJ databases">
        <title>Diversity and distribution of actinomycetes associated with coral in the coast of Hainan.</title>
        <authorList>
            <person name="Li F."/>
        </authorList>
    </citation>
    <scope>NUCLEOTIDE SEQUENCE [LARGE SCALE GENOMIC DNA]</scope>
    <source>
        <strain evidence="7 8">HNM0947</strain>
    </source>
</reference>
<keyword evidence="5" id="KW-1133">Transmembrane helix</keyword>
<dbReference type="PANTHER" id="PTHR47359">
    <property type="entry name" value="PEPTIDOGLYCAN DL-ENDOPEPTIDASE CWLO"/>
    <property type="match status" value="1"/>
</dbReference>
<dbReference type="SUPFAM" id="SSF54001">
    <property type="entry name" value="Cysteine proteinases"/>
    <property type="match status" value="1"/>
</dbReference>
<evidence type="ECO:0000259" key="6">
    <source>
        <dbReference type="PROSITE" id="PS51935"/>
    </source>
</evidence>
<dbReference type="Gene3D" id="1.10.530.10">
    <property type="match status" value="1"/>
</dbReference>
<dbReference type="Pfam" id="PF00877">
    <property type="entry name" value="NLPC_P60"/>
    <property type="match status" value="1"/>
</dbReference>
<feature type="transmembrane region" description="Helical" evidence="5">
    <location>
        <begin position="9"/>
        <end position="33"/>
    </location>
</feature>
<dbReference type="Proteomes" id="UP000806528">
    <property type="component" value="Unassembled WGS sequence"/>
</dbReference>
<feature type="domain" description="NlpC/P60" evidence="6">
    <location>
        <begin position="223"/>
        <end position="360"/>
    </location>
</feature>
<comment type="caution">
    <text evidence="7">The sequence shown here is derived from an EMBL/GenBank/DDBJ whole genome shotgun (WGS) entry which is preliminary data.</text>
</comment>
<keyword evidence="4" id="KW-0788">Thiol protease</keyword>
<dbReference type="PROSITE" id="PS51935">
    <property type="entry name" value="NLPC_P60"/>
    <property type="match status" value="1"/>
</dbReference>
<dbReference type="InterPro" id="IPR051794">
    <property type="entry name" value="PG_Endopeptidase_C40"/>
</dbReference>
<dbReference type="RefSeq" id="WP_193120588.1">
    <property type="nucleotide sequence ID" value="NZ_JADBGI010000003.1"/>
</dbReference>
<keyword evidence="8" id="KW-1185">Reference proteome</keyword>
<dbReference type="InterPro" id="IPR000064">
    <property type="entry name" value="NLP_P60_dom"/>
</dbReference>
<dbReference type="InterPro" id="IPR023346">
    <property type="entry name" value="Lysozyme-like_dom_sf"/>
</dbReference>
<evidence type="ECO:0000256" key="2">
    <source>
        <dbReference type="ARBA" id="ARBA00022670"/>
    </source>
</evidence>
<dbReference type="PANTHER" id="PTHR47359:SF3">
    <property type="entry name" value="NLP_P60 DOMAIN-CONTAINING PROTEIN-RELATED"/>
    <property type="match status" value="1"/>
</dbReference>
<organism evidence="7 8">
    <name type="scientific">Nocardiopsis coralli</name>
    <dbReference type="NCBI Taxonomy" id="2772213"/>
    <lineage>
        <taxon>Bacteria</taxon>
        <taxon>Bacillati</taxon>
        <taxon>Actinomycetota</taxon>
        <taxon>Actinomycetes</taxon>
        <taxon>Streptosporangiales</taxon>
        <taxon>Nocardiopsidaceae</taxon>
        <taxon>Nocardiopsis</taxon>
    </lineage>
</organism>
<comment type="similarity">
    <text evidence="1">Belongs to the peptidase C40 family.</text>
</comment>
<dbReference type="Pfam" id="PF01464">
    <property type="entry name" value="SLT"/>
    <property type="match status" value="1"/>
</dbReference>